<feature type="region of interest" description="Disordered" evidence="7">
    <location>
        <begin position="291"/>
        <end position="311"/>
    </location>
</feature>
<comment type="subcellular location">
    <subcellularLocation>
        <location evidence="1">Nucleus</location>
    </subcellularLocation>
</comment>
<dbReference type="SUPFAM" id="SSF47113">
    <property type="entry name" value="Histone-fold"/>
    <property type="match status" value="1"/>
</dbReference>
<dbReference type="FunFam" id="1.10.20.10:FF:000023">
    <property type="entry name" value="transcription initiation protein SPT3 homolog"/>
    <property type="match status" value="1"/>
</dbReference>
<evidence type="ECO:0000313" key="8">
    <source>
        <dbReference type="Proteomes" id="UP001652622"/>
    </source>
</evidence>
<feature type="region of interest" description="Disordered" evidence="7">
    <location>
        <begin position="1"/>
        <end position="20"/>
    </location>
</feature>
<dbReference type="GO" id="GO:0046982">
    <property type="term" value="F:protein heterodimerization activity"/>
    <property type="evidence" value="ECO:0007669"/>
    <property type="project" value="InterPro"/>
</dbReference>
<dbReference type="Gene3D" id="1.10.20.10">
    <property type="entry name" value="Histone, subunit A"/>
    <property type="match status" value="1"/>
</dbReference>
<dbReference type="AlphaFoldDB" id="A0A6P9CE62"/>
<organism evidence="8 9">
    <name type="scientific">Pantherophis guttatus</name>
    <name type="common">Corn snake</name>
    <name type="synonym">Elaphe guttata</name>
    <dbReference type="NCBI Taxonomy" id="94885"/>
    <lineage>
        <taxon>Eukaryota</taxon>
        <taxon>Metazoa</taxon>
        <taxon>Chordata</taxon>
        <taxon>Craniata</taxon>
        <taxon>Vertebrata</taxon>
        <taxon>Euteleostomi</taxon>
        <taxon>Lepidosauria</taxon>
        <taxon>Squamata</taxon>
        <taxon>Bifurcata</taxon>
        <taxon>Unidentata</taxon>
        <taxon>Episquamata</taxon>
        <taxon>Toxicofera</taxon>
        <taxon>Serpentes</taxon>
        <taxon>Colubroidea</taxon>
        <taxon>Colubridae</taxon>
        <taxon>Colubrinae</taxon>
        <taxon>Pantherophis</taxon>
    </lineage>
</organism>
<proteinExistence type="inferred from homology"/>
<evidence type="ECO:0000313" key="9">
    <source>
        <dbReference type="RefSeq" id="XP_034282663.1"/>
    </source>
</evidence>
<evidence type="ECO:0000256" key="1">
    <source>
        <dbReference type="ARBA" id="ARBA00004123"/>
    </source>
</evidence>
<evidence type="ECO:0000256" key="7">
    <source>
        <dbReference type="SAM" id="MobiDB-lite"/>
    </source>
</evidence>
<dbReference type="GeneID" id="117671105"/>
<dbReference type="OrthoDB" id="66982at2759"/>
<dbReference type="GO" id="GO:0003713">
    <property type="term" value="F:transcription coactivator activity"/>
    <property type="evidence" value="ECO:0007669"/>
    <property type="project" value="TreeGrafter"/>
</dbReference>
<dbReference type="GO" id="GO:0006357">
    <property type="term" value="P:regulation of transcription by RNA polymerase II"/>
    <property type="evidence" value="ECO:0007669"/>
    <property type="project" value="UniProtKB-ARBA"/>
</dbReference>
<dbReference type="CDD" id="cd07978">
    <property type="entry name" value="HFD_TAF13"/>
    <property type="match status" value="1"/>
</dbReference>
<dbReference type="GO" id="GO:0006366">
    <property type="term" value="P:transcription by RNA polymerase II"/>
    <property type="evidence" value="ECO:0007669"/>
    <property type="project" value="InterPro"/>
</dbReference>
<dbReference type="InterPro" id="IPR003195">
    <property type="entry name" value="TFIID_TAF13"/>
</dbReference>
<keyword evidence="2" id="KW-0805">Transcription regulation</keyword>
<dbReference type="PANTHER" id="PTHR11380:SF16">
    <property type="entry name" value="TRANSCRIPTION INITIATION PROTEIN SPT3 HOMOLOG"/>
    <property type="match status" value="1"/>
</dbReference>
<comment type="similarity">
    <text evidence="6">Belongs to the SPT3 family.</text>
</comment>
<dbReference type="GO" id="GO:0000124">
    <property type="term" value="C:SAGA complex"/>
    <property type="evidence" value="ECO:0007669"/>
    <property type="project" value="UniProtKB-ARBA"/>
</dbReference>
<protein>
    <submittedName>
        <fullName evidence="9">Transcription initiation protein SPT3 homolog isoform X2</fullName>
    </submittedName>
</protein>
<dbReference type="Proteomes" id="UP001652622">
    <property type="component" value="Unplaced"/>
</dbReference>
<keyword evidence="8" id="KW-1185">Reference proteome</keyword>
<reference evidence="9" key="1">
    <citation type="submission" date="2025-08" db="UniProtKB">
        <authorList>
            <consortium name="RefSeq"/>
        </authorList>
    </citation>
    <scope>IDENTIFICATION</scope>
    <source>
        <tissue evidence="9">Blood</tissue>
    </source>
</reference>
<accession>A0A6P9CE62</accession>
<evidence type="ECO:0000256" key="3">
    <source>
        <dbReference type="ARBA" id="ARBA00023159"/>
    </source>
</evidence>
<evidence type="ECO:0000256" key="4">
    <source>
        <dbReference type="ARBA" id="ARBA00023163"/>
    </source>
</evidence>
<keyword evidence="3" id="KW-0010">Activator</keyword>
<evidence type="ECO:0000256" key="2">
    <source>
        <dbReference type="ARBA" id="ARBA00023015"/>
    </source>
</evidence>
<sequence>MSSTGPSPMSAVPSSSGRGTGRSTNFILELQSMMFSLGDARRPLHESAILVEDIVHTQLINLFSWSVVSLIISRPKAGRQQQEEESFNYQTRSGLNRVINPRVTTGLSTLRTDVQLQQASEVSQMRGARVISAEDLIFLMRKDKKKLRRLLKYMFFRDYKSKVVKGIDEDDLLEDKFSSSTNKRQKTAQDFLISIDQTGELLALFEDDEIDDVKQERMERAERQARVMDSAQYAEFSESRQLSFSKKASKFRDWLDCSSMEIKPNASAMEMLAYLAYETVAQMHILGQAASMKSNPDSPDNTPPPTPTLPSIGLQYLGKIQSGTMGNGSTGQDTSKVKQRKKKKSTAACAEAQSDAIQPAHIREAIRRYGHKIGPLSPYTSAYRRNGMTFLAC</sequence>
<dbReference type="CTD" id="8464"/>
<keyword evidence="4" id="KW-0804">Transcription</keyword>
<evidence type="ECO:0000256" key="5">
    <source>
        <dbReference type="ARBA" id="ARBA00023242"/>
    </source>
</evidence>
<feature type="region of interest" description="Disordered" evidence="7">
    <location>
        <begin position="323"/>
        <end position="354"/>
    </location>
</feature>
<gene>
    <name evidence="9" type="primary">SUPT3H</name>
</gene>
<dbReference type="PANTHER" id="PTHR11380">
    <property type="entry name" value="TRANSCRIPTION INITIATION FACTOR TFIID/SUPT3-RELATED"/>
    <property type="match status" value="1"/>
</dbReference>
<name>A0A6P9CE62_PANGU</name>
<evidence type="ECO:0000256" key="6">
    <source>
        <dbReference type="ARBA" id="ARBA00061274"/>
    </source>
</evidence>
<dbReference type="GO" id="GO:0005634">
    <property type="term" value="C:nucleus"/>
    <property type="evidence" value="ECO:0007669"/>
    <property type="project" value="UniProtKB-SubCell"/>
</dbReference>
<keyword evidence="5" id="KW-0539">Nucleus</keyword>
<dbReference type="InterPro" id="IPR009072">
    <property type="entry name" value="Histone-fold"/>
</dbReference>
<dbReference type="Pfam" id="PF02269">
    <property type="entry name" value="TFIID-18kDa"/>
    <property type="match status" value="2"/>
</dbReference>
<dbReference type="RefSeq" id="XP_034282663.1">
    <property type="nucleotide sequence ID" value="XM_034426772.1"/>
</dbReference>